<dbReference type="InterPro" id="IPR036259">
    <property type="entry name" value="MFS_trans_sf"/>
</dbReference>
<feature type="transmembrane region" description="Helical" evidence="6">
    <location>
        <begin position="64"/>
        <end position="87"/>
    </location>
</feature>
<feature type="region of interest" description="Disordered" evidence="5">
    <location>
        <begin position="1"/>
        <end position="47"/>
    </location>
</feature>
<feature type="domain" description="Major facilitator superfamily (MFS) profile" evidence="7">
    <location>
        <begin position="63"/>
        <end position="486"/>
    </location>
</feature>
<feature type="transmembrane region" description="Helical" evidence="6">
    <location>
        <begin position="187"/>
        <end position="207"/>
    </location>
</feature>
<dbReference type="PANTHER" id="PTHR23502">
    <property type="entry name" value="MAJOR FACILITATOR SUPERFAMILY"/>
    <property type="match status" value="1"/>
</dbReference>
<dbReference type="PROSITE" id="PS50850">
    <property type="entry name" value="MFS"/>
    <property type="match status" value="1"/>
</dbReference>
<evidence type="ECO:0000256" key="3">
    <source>
        <dbReference type="ARBA" id="ARBA00022989"/>
    </source>
</evidence>
<comment type="subcellular location">
    <subcellularLocation>
        <location evidence="1">Membrane</location>
        <topology evidence="1">Multi-pass membrane protein</topology>
    </subcellularLocation>
</comment>
<keyword evidence="9" id="KW-1185">Reference proteome</keyword>
<feature type="transmembrane region" description="Helical" evidence="6">
    <location>
        <begin position="326"/>
        <end position="350"/>
    </location>
</feature>
<name>A0ABR4PQ63_9HELO</name>
<sequence>MESSSQKQQPFESSQTPTTVSDHDIETNTGDPNSISHREKADGGEIELVGQEDPKNWSIWNKSVHIITPSWLCLAVTVTASIYVPGYTDVMAQFNVGEVAAILPFTTFVLGLSFGPLLAAPLSESQGRRFVYIYVTPLFALFVLGSGFAPTFAGLLILRFFAGVFGSPPLAVSAATATDLFPAAQRCVGAAPVAVIAIVGPVLGPLVGAYVAERKGWRWTQWTSLFFIISAYIPTLIMKETYSKVLLREKAKRIGKEVIAGPKGATALKLIATITLIRPMHMLFNEPMVICSSIYVAFLFGTVYSCFVAFPYVFTVVYGFTPEQNGLPFIALIVGCFLGAVVAISCDIFIYQAHLKVPHAKVIPEKRLWAAIYGSFMVPIGLFWFGWSARPDVHWICPILSGMFISCGNVSIYGAVALYLIDAYESHYSASALAANGLLRYIVGACFPLFTIQMYERLGIDWASSLLGFISLLLLPIPWVLYKYGHQLRLKSHYETSRV</sequence>
<evidence type="ECO:0000256" key="4">
    <source>
        <dbReference type="ARBA" id="ARBA00023136"/>
    </source>
</evidence>
<dbReference type="InterPro" id="IPR011701">
    <property type="entry name" value="MFS"/>
</dbReference>
<evidence type="ECO:0000313" key="8">
    <source>
        <dbReference type="EMBL" id="KAL3425439.1"/>
    </source>
</evidence>
<feature type="transmembrane region" description="Helical" evidence="6">
    <location>
        <begin position="288"/>
        <end position="314"/>
    </location>
</feature>
<dbReference type="Pfam" id="PF07690">
    <property type="entry name" value="MFS_1"/>
    <property type="match status" value="1"/>
</dbReference>
<dbReference type="Proteomes" id="UP001629113">
    <property type="component" value="Unassembled WGS sequence"/>
</dbReference>
<feature type="transmembrane region" description="Helical" evidence="6">
    <location>
        <begin position="99"/>
        <end position="119"/>
    </location>
</feature>
<evidence type="ECO:0000256" key="5">
    <source>
        <dbReference type="SAM" id="MobiDB-lite"/>
    </source>
</evidence>
<organism evidence="8 9">
    <name type="scientific">Phlyctema vagabunda</name>
    <dbReference type="NCBI Taxonomy" id="108571"/>
    <lineage>
        <taxon>Eukaryota</taxon>
        <taxon>Fungi</taxon>
        <taxon>Dikarya</taxon>
        <taxon>Ascomycota</taxon>
        <taxon>Pezizomycotina</taxon>
        <taxon>Leotiomycetes</taxon>
        <taxon>Helotiales</taxon>
        <taxon>Dermateaceae</taxon>
        <taxon>Phlyctema</taxon>
    </lineage>
</organism>
<dbReference type="SUPFAM" id="SSF103473">
    <property type="entry name" value="MFS general substrate transporter"/>
    <property type="match status" value="1"/>
</dbReference>
<keyword evidence="3 6" id="KW-1133">Transmembrane helix</keyword>
<feature type="transmembrane region" description="Helical" evidence="6">
    <location>
        <begin position="433"/>
        <end position="450"/>
    </location>
</feature>
<dbReference type="CDD" id="cd17323">
    <property type="entry name" value="MFS_Tpo1_MDR_like"/>
    <property type="match status" value="1"/>
</dbReference>
<evidence type="ECO:0000313" key="9">
    <source>
        <dbReference type="Proteomes" id="UP001629113"/>
    </source>
</evidence>
<feature type="transmembrane region" description="Helical" evidence="6">
    <location>
        <begin position="155"/>
        <end position="175"/>
    </location>
</feature>
<evidence type="ECO:0000256" key="6">
    <source>
        <dbReference type="SAM" id="Phobius"/>
    </source>
</evidence>
<feature type="transmembrane region" description="Helical" evidence="6">
    <location>
        <begin position="462"/>
        <end position="482"/>
    </location>
</feature>
<feature type="transmembrane region" description="Helical" evidence="6">
    <location>
        <begin position="219"/>
        <end position="238"/>
    </location>
</feature>
<feature type="compositionally biased region" description="Polar residues" evidence="5">
    <location>
        <begin position="1"/>
        <end position="20"/>
    </location>
</feature>
<dbReference type="PANTHER" id="PTHR23502:SF182">
    <property type="entry name" value="POLYAMINE TRANSPORTER, PUTATIVE-RELATED"/>
    <property type="match status" value="1"/>
</dbReference>
<evidence type="ECO:0000256" key="1">
    <source>
        <dbReference type="ARBA" id="ARBA00004141"/>
    </source>
</evidence>
<evidence type="ECO:0000259" key="7">
    <source>
        <dbReference type="PROSITE" id="PS50850"/>
    </source>
</evidence>
<feature type="transmembrane region" description="Helical" evidence="6">
    <location>
        <begin position="393"/>
        <end position="421"/>
    </location>
</feature>
<dbReference type="InterPro" id="IPR020846">
    <property type="entry name" value="MFS_dom"/>
</dbReference>
<protein>
    <submittedName>
        <fullName evidence="8">Polyamine transporter 4-like protein 1</fullName>
    </submittedName>
</protein>
<feature type="transmembrane region" description="Helical" evidence="6">
    <location>
        <begin position="370"/>
        <end position="387"/>
    </location>
</feature>
<proteinExistence type="predicted"/>
<gene>
    <name evidence="8" type="ORF">PVAG01_02229</name>
</gene>
<reference evidence="8 9" key="1">
    <citation type="submission" date="2024-06" db="EMBL/GenBank/DDBJ databases">
        <title>Complete genome of Phlyctema vagabunda strain 19-DSS-EL-015.</title>
        <authorList>
            <person name="Fiorenzani C."/>
        </authorList>
    </citation>
    <scope>NUCLEOTIDE SEQUENCE [LARGE SCALE GENOMIC DNA]</scope>
    <source>
        <strain evidence="8 9">19-DSS-EL-015</strain>
    </source>
</reference>
<evidence type="ECO:0000256" key="2">
    <source>
        <dbReference type="ARBA" id="ARBA00022692"/>
    </source>
</evidence>
<dbReference type="EMBL" id="JBFCZG010000002">
    <property type="protein sequence ID" value="KAL3425439.1"/>
    <property type="molecule type" value="Genomic_DNA"/>
</dbReference>
<comment type="caution">
    <text evidence="8">The sequence shown here is derived from an EMBL/GenBank/DDBJ whole genome shotgun (WGS) entry which is preliminary data.</text>
</comment>
<keyword evidence="2 6" id="KW-0812">Transmembrane</keyword>
<feature type="transmembrane region" description="Helical" evidence="6">
    <location>
        <begin position="131"/>
        <end position="149"/>
    </location>
</feature>
<dbReference type="Gene3D" id="1.20.1250.20">
    <property type="entry name" value="MFS general substrate transporter like domains"/>
    <property type="match status" value="1"/>
</dbReference>
<accession>A0ABR4PQ63</accession>
<keyword evidence="4 6" id="KW-0472">Membrane</keyword>